<evidence type="ECO:0000259" key="7">
    <source>
        <dbReference type="Pfam" id="PF22451"/>
    </source>
</evidence>
<comment type="caution">
    <text evidence="8">The sequence shown here is derived from an EMBL/GenBank/DDBJ whole genome shotgun (WGS) entry which is preliminary data.</text>
</comment>
<dbReference type="EMBL" id="JBBUTH010000004">
    <property type="protein sequence ID" value="MEK8050260.1"/>
    <property type="molecule type" value="Genomic_DNA"/>
</dbReference>
<dbReference type="InterPro" id="IPR040523">
    <property type="entry name" value="AsnC_trans_reg2"/>
</dbReference>
<evidence type="ECO:0000313" key="9">
    <source>
        <dbReference type="Proteomes" id="UP001365405"/>
    </source>
</evidence>
<gene>
    <name evidence="8" type="ORF">AACH10_08415</name>
</gene>
<organism evidence="8 9">
    <name type="scientific">Pseudaquabacterium inlustre</name>
    <dbReference type="NCBI Taxonomy" id="2984192"/>
    <lineage>
        <taxon>Bacteria</taxon>
        <taxon>Pseudomonadati</taxon>
        <taxon>Pseudomonadota</taxon>
        <taxon>Betaproteobacteria</taxon>
        <taxon>Burkholderiales</taxon>
        <taxon>Sphaerotilaceae</taxon>
        <taxon>Pseudaquabacterium</taxon>
    </lineage>
</organism>
<dbReference type="InterPro" id="IPR050684">
    <property type="entry name" value="HTH-Siroheme_Decarb"/>
</dbReference>
<comment type="similarity">
    <text evidence="3">Belongs to the Ahb/Nir family.</text>
</comment>
<dbReference type="Gene3D" id="3.30.70.3460">
    <property type="match status" value="1"/>
</dbReference>
<dbReference type="Pfam" id="PF22451">
    <property type="entry name" value="NirdL-like_HTH"/>
    <property type="match status" value="1"/>
</dbReference>
<name>A0ABU9CEF3_9BURK</name>
<evidence type="ECO:0000256" key="2">
    <source>
        <dbReference type="ARBA" id="ARBA00023444"/>
    </source>
</evidence>
<proteinExistence type="inferred from homology"/>
<reference evidence="8 9" key="1">
    <citation type="submission" date="2024-04" db="EMBL/GenBank/DDBJ databases">
        <title>Novel species of the genus Ideonella isolated from streams.</title>
        <authorList>
            <person name="Lu H."/>
        </authorList>
    </citation>
    <scope>NUCLEOTIDE SEQUENCE [LARGE SCALE GENOMIC DNA]</scope>
    <source>
        <strain evidence="8 9">DXS22W</strain>
    </source>
</reference>
<feature type="domain" description="Siroheme decarboxylase NirL-like HTH" evidence="7">
    <location>
        <begin position="20"/>
        <end position="62"/>
    </location>
</feature>
<dbReference type="PANTHER" id="PTHR43413:SF1">
    <property type="entry name" value="SIROHEME DECARBOXYLASE NIRL SUBUNIT"/>
    <property type="match status" value="1"/>
</dbReference>
<accession>A0ABU9CEF3</accession>
<comment type="catalytic activity">
    <reaction evidence="5">
        <text>siroheme + 2 H(+) = 12,18-didecarboxysiroheme + 2 CO2</text>
        <dbReference type="Rhea" id="RHEA:19093"/>
        <dbReference type="ChEBI" id="CHEBI:15378"/>
        <dbReference type="ChEBI" id="CHEBI:16526"/>
        <dbReference type="ChEBI" id="CHEBI:60052"/>
        <dbReference type="ChEBI" id="CHEBI:140497"/>
        <dbReference type="EC" id="4.1.1.111"/>
    </reaction>
</comment>
<sequence>MRPSDHRGTADALDPADLLLIERLHGGLPLSDRPFADVAQDLGIGEDALIERLRRLLAQGVLTRFGPLFQIERAGGRFVLCAMAVPEDRFDAVAAQVNAHDEIAHNYRREHALNMWFVVGTDSTQAADAVIAAIEAETGLPVLAFPKEREYFVELRLPLTSAPAGDTGAHPGALAHGLV</sequence>
<evidence type="ECO:0000313" key="8">
    <source>
        <dbReference type="EMBL" id="MEK8050260.1"/>
    </source>
</evidence>
<dbReference type="PANTHER" id="PTHR43413">
    <property type="entry name" value="TRANSCRIPTIONAL REGULATOR, ASNC FAMILY"/>
    <property type="match status" value="1"/>
</dbReference>
<dbReference type="EC" id="4.1.1.111" evidence="4"/>
<dbReference type="InterPro" id="IPR053953">
    <property type="entry name" value="NirdL-like_HTH"/>
</dbReference>
<evidence type="ECO:0000256" key="4">
    <source>
        <dbReference type="ARBA" id="ARBA00023471"/>
    </source>
</evidence>
<keyword evidence="9" id="KW-1185">Reference proteome</keyword>
<evidence type="ECO:0000256" key="1">
    <source>
        <dbReference type="ARBA" id="ARBA00023239"/>
    </source>
</evidence>
<evidence type="ECO:0000256" key="5">
    <source>
        <dbReference type="ARBA" id="ARBA00048470"/>
    </source>
</evidence>
<feature type="domain" description="Siroheme decarboxylase AsnC-like ligand binding" evidence="6">
    <location>
        <begin position="79"/>
        <end position="151"/>
    </location>
</feature>
<dbReference type="Proteomes" id="UP001365405">
    <property type="component" value="Unassembled WGS sequence"/>
</dbReference>
<evidence type="ECO:0000256" key="3">
    <source>
        <dbReference type="ARBA" id="ARBA00023457"/>
    </source>
</evidence>
<dbReference type="Pfam" id="PF17805">
    <property type="entry name" value="AsnC_trans_reg2"/>
    <property type="match status" value="1"/>
</dbReference>
<evidence type="ECO:0000259" key="6">
    <source>
        <dbReference type="Pfam" id="PF17805"/>
    </source>
</evidence>
<dbReference type="RefSeq" id="WP_341409945.1">
    <property type="nucleotide sequence ID" value="NZ_JBBUTH010000004.1"/>
</dbReference>
<comment type="pathway">
    <text evidence="2">Porphyrin-containing compound metabolism.</text>
</comment>
<keyword evidence="1" id="KW-0456">Lyase</keyword>
<protein>
    <recommendedName>
        <fullName evidence="4">siroheme decarboxylase</fullName>
        <ecNumber evidence="4">4.1.1.111</ecNumber>
    </recommendedName>
</protein>